<evidence type="ECO:0000256" key="16">
    <source>
        <dbReference type="SAM" id="SignalP"/>
    </source>
</evidence>
<evidence type="ECO:0000256" key="15">
    <source>
        <dbReference type="SAM" id="Phobius"/>
    </source>
</evidence>
<dbReference type="PANTHER" id="PTHR48060">
    <property type="entry name" value="DNA DAMAGE-REPAIR/TOLERATION PROTEIN DRT100"/>
    <property type="match status" value="1"/>
</dbReference>
<dbReference type="STRING" id="981085.W9RZH1"/>
<dbReference type="Pfam" id="PF13855">
    <property type="entry name" value="LRR_8"/>
    <property type="match status" value="2"/>
</dbReference>
<evidence type="ECO:0000256" key="12">
    <source>
        <dbReference type="ARBA" id="ARBA00023136"/>
    </source>
</evidence>
<evidence type="ECO:0000256" key="13">
    <source>
        <dbReference type="ARBA" id="ARBA00023180"/>
    </source>
</evidence>
<organism evidence="18 19">
    <name type="scientific">Morus notabilis</name>
    <dbReference type="NCBI Taxonomy" id="981085"/>
    <lineage>
        <taxon>Eukaryota</taxon>
        <taxon>Viridiplantae</taxon>
        <taxon>Streptophyta</taxon>
        <taxon>Embryophyta</taxon>
        <taxon>Tracheophyta</taxon>
        <taxon>Spermatophyta</taxon>
        <taxon>Magnoliopsida</taxon>
        <taxon>eudicotyledons</taxon>
        <taxon>Gunneridae</taxon>
        <taxon>Pentapetalae</taxon>
        <taxon>rosids</taxon>
        <taxon>fabids</taxon>
        <taxon>Rosales</taxon>
        <taxon>Moraceae</taxon>
        <taxon>Moreae</taxon>
        <taxon>Morus</taxon>
    </lineage>
</organism>
<keyword evidence="8 15" id="KW-0812">Transmembrane</keyword>
<evidence type="ECO:0000256" key="4">
    <source>
        <dbReference type="ARBA" id="ARBA00009592"/>
    </source>
</evidence>
<dbReference type="SMART" id="SM00369">
    <property type="entry name" value="LRR_TYP"/>
    <property type="match status" value="8"/>
</dbReference>
<keyword evidence="10" id="KW-0677">Repeat</keyword>
<keyword evidence="11 15" id="KW-1133">Transmembrane helix</keyword>
<comment type="subcellular location">
    <subcellularLocation>
        <location evidence="2">Cell membrane</location>
    </subcellularLocation>
    <subcellularLocation>
        <location evidence="3">Membrane</location>
        <topology evidence="3">Single-pass type I membrane protein</topology>
    </subcellularLocation>
    <subcellularLocation>
        <location evidence="1">Secreted</location>
        <location evidence="1">Cell wall</location>
    </subcellularLocation>
</comment>
<keyword evidence="13" id="KW-0325">Glycoprotein</keyword>
<dbReference type="PRINTS" id="PR00019">
    <property type="entry name" value="LEURICHRPT"/>
</dbReference>
<keyword evidence="6" id="KW-0134">Cell wall</keyword>
<comment type="similarity">
    <text evidence="4">Belongs to the RLP family.</text>
</comment>
<feature type="signal peptide" evidence="16">
    <location>
        <begin position="1"/>
        <end position="24"/>
    </location>
</feature>
<evidence type="ECO:0000256" key="3">
    <source>
        <dbReference type="ARBA" id="ARBA00004479"/>
    </source>
</evidence>
<dbReference type="FunFam" id="3.80.10.10:FF:000400">
    <property type="entry name" value="Nuclear pore complex protein NUP107"/>
    <property type="match status" value="1"/>
</dbReference>
<proteinExistence type="inferred from homology"/>
<accession>W9RZH1</accession>
<dbReference type="PROSITE" id="PS51450">
    <property type="entry name" value="LRR"/>
    <property type="match status" value="1"/>
</dbReference>
<evidence type="ECO:0000259" key="17">
    <source>
        <dbReference type="Pfam" id="PF08263"/>
    </source>
</evidence>
<keyword evidence="6" id="KW-0964">Secreted</keyword>
<dbReference type="InterPro" id="IPR013210">
    <property type="entry name" value="LRR_N_plant-typ"/>
</dbReference>
<evidence type="ECO:0000313" key="19">
    <source>
        <dbReference type="Proteomes" id="UP000030645"/>
    </source>
</evidence>
<evidence type="ECO:0000256" key="11">
    <source>
        <dbReference type="ARBA" id="ARBA00022989"/>
    </source>
</evidence>
<keyword evidence="5" id="KW-1003">Cell membrane</keyword>
<keyword evidence="19" id="KW-1185">Reference proteome</keyword>
<dbReference type="Gene3D" id="3.80.10.10">
    <property type="entry name" value="Ribonuclease Inhibitor"/>
    <property type="match status" value="3"/>
</dbReference>
<dbReference type="Proteomes" id="UP000030645">
    <property type="component" value="Unassembled WGS sequence"/>
</dbReference>
<evidence type="ECO:0000256" key="2">
    <source>
        <dbReference type="ARBA" id="ARBA00004236"/>
    </source>
</evidence>
<feature type="transmembrane region" description="Helical" evidence="15">
    <location>
        <begin position="605"/>
        <end position="631"/>
    </location>
</feature>
<name>W9RZH1_9ROSA</name>
<dbReference type="InterPro" id="IPR032675">
    <property type="entry name" value="LRR_dom_sf"/>
</dbReference>
<evidence type="ECO:0000256" key="7">
    <source>
        <dbReference type="ARBA" id="ARBA00022614"/>
    </source>
</evidence>
<evidence type="ECO:0000256" key="14">
    <source>
        <dbReference type="ARBA" id="ARBA00038043"/>
    </source>
</evidence>
<keyword evidence="18" id="KW-0675">Receptor</keyword>
<protein>
    <submittedName>
        <fullName evidence="18">Phytosulfokine receptor 1</fullName>
    </submittedName>
</protein>
<dbReference type="Pfam" id="PF00560">
    <property type="entry name" value="LRR_1"/>
    <property type="match status" value="6"/>
</dbReference>
<reference evidence="19" key="1">
    <citation type="submission" date="2013-01" db="EMBL/GenBank/DDBJ databases">
        <title>Draft Genome Sequence of a Mulberry Tree, Morus notabilis C.K. Schneid.</title>
        <authorList>
            <person name="He N."/>
            <person name="Zhao S."/>
        </authorList>
    </citation>
    <scope>NUCLEOTIDE SEQUENCE</scope>
</reference>
<dbReference type="OrthoDB" id="676979at2759"/>
<dbReference type="PANTHER" id="PTHR48060:SF9">
    <property type="entry name" value="LRR RECEPTOR-LIKE SERINE_THREONINE-PROTEIN KINASE GSO1"/>
    <property type="match status" value="1"/>
</dbReference>
<feature type="chain" id="PRO_5004928760" evidence="16">
    <location>
        <begin position="25"/>
        <end position="648"/>
    </location>
</feature>
<dbReference type="KEGG" id="mnt:21387629"/>
<feature type="domain" description="Leucine-rich repeat-containing N-terminal plant-type" evidence="17">
    <location>
        <begin position="32"/>
        <end position="68"/>
    </location>
</feature>
<dbReference type="SMART" id="SM00365">
    <property type="entry name" value="LRR_SD22"/>
    <property type="match status" value="2"/>
</dbReference>
<dbReference type="eggNOG" id="ENOG502R28J">
    <property type="taxonomic scope" value="Eukaryota"/>
</dbReference>
<keyword evidence="9 16" id="KW-0732">Signal</keyword>
<evidence type="ECO:0000256" key="8">
    <source>
        <dbReference type="ARBA" id="ARBA00022692"/>
    </source>
</evidence>
<dbReference type="EMBL" id="KE345862">
    <property type="protein sequence ID" value="EXC19407.1"/>
    <property type="molecule type" value="Genomic_DNA"/>
</dbReference>
<keyword evidence="7" id="KW-0433">Leucine-rich repeat</keyword>
<dbReference type="InterPro" id="IPR053211">
    <property type="entry name" value="DNA_repair-toleration"/>
</dbReference>
<dbReference type="FunFam" id="3.80.10.10:FF:000213">
    <property type="entry name" value="Tyrosine-sulfated glycopeptide receptor 1"/>
    <property type="match status" value="1"/>
</dbReference>
<gene>
    <name evidence="18" type="ORF">L484_004122</name>
</gene>
<dbReference type="InterPro" id="IPR003591">
    <property type="entry name" value="Leu-rich_rpt_typical-subtyp"/>
</dbReference>
<dbReference type="SUPFAM" id="SSF52047">
    <property type="entry name" value="RNI-like"/>
    <property type="match status" value="1"/>
</dbReference>
<comment type="similarity">
    <text evidence="14">Belongs to the polygalacturonase-inhibiting protein family.</text>
</comment>
<evidence type="ECO:0000256" key="1">
    <source>
        <dbReference type="ARBA" id="ARBA00004191"/>
    </source>
</evidence>
<evidence type="ECO:0000256" key="6">
    <source>
        <dbReference type="ARBA" id="ARBA00022512"/>
    </source>
</evidence>
<dbReference type="InterPro" id="IPR001611">
    <property type="entry name" value="Leu-rich_rpt"/>
</dbReference>
<evidence type="ECO:0000256" key="9">
    <source>
        <dbReference type="ARBA" id="ARBA00022729"/>
    </source>
</evidence>
<evidence type="ECO:0000313" key="18">
    <source>
        <dbReference type="EMBL" id="EXC19407.1"/>
    </source>
</evidence>
<keyword evidence="12 15" id="KW-0472">Membrane</keyword>
<evidence type="ECO:0000256" key="10">
    <source>
        <dbReference type="ARBA" id="ARBA00022737"/>
    </source>
</evidence>
<dbReference type="GO" id="GO:0005886">
    <property type="term" value="C:plasma membrane"/>
    <property type="evidence" value="ECO:0007669"/>
    <property type="project" value="UniProtKB-SubCell"/>
</dbReference>
<dbReference type="Pfam" id="PF08263">
    <property type="entry name" value="LRRNT_2"/>
    <property type="match status" value="1"/>
</dbReference>
<evidence type="ECO:0000256" key="5">
    <source>
        <dbReference type="ARBA" id="ARBA00022475"/>
    </source>
</evidence>
<dbReference type="AlphaFoldDB" id="W9RZH1"/>
<sequence length="648" mass="71544">MGFPNYCLAFMIIALSLKARIITSQNITCNIDDLKALKVFQNCVESGIEGWNNSASLDCCNWRGVTCSALPSIGKRIVGLELGNMRLTGEICESFSGLDQLKILNLSHNNFSGSLPDEFFHFHNLEVLDLSNNNLASTFASICEVSTSLRVLDLSNNHFYGEIPKSLGNCTSLQILSLHGNDLSGNFPESVFKLHNLSELKLAGSLPDIFKRLGKLEYLIAESNNFTGQLPASLTNSPSLLVLNMNNNSLDGQINLNCSAMVKLMSLDLGSNSFQGPLPKSLSTCRRLVSVNLSHNKFNSEVPHSYKNLQALSFFSVSNAGIRNLSAALVTLQHCKNLSVLVLTMNFHEEEMPSEVDLRLNNIKSFVLANSQLKGRIPKWLSGCNKLQLLDLSWNNLQGTVPSWFGKLEFLFYLDLSNNSLSSEIPESLTGLWCLDQEYFFSEEPIPSFPFYSCHQGTTGLKYNKLQNLRPSLDLSNNNLTGPIWPTFGNMKMLHVLDLRKNGLSGIIPSSLSGMKNLEILDLSQNKLSGSIPYSLLGLHFLSHFDVSFNMLSGQIPSGGQFDTFPFSSFEGNKGLWGFNFPSSDPVLEQTTSLAPNNNDQTGDFGWAFGLGTATGFVLSVYSCFMSGWVFPEAGRKEESRIGIRGRR</sequence>